<dbReference type="PANTHER" id="PTHR13271">
    <property type="entry name" value="UNCHARACTERIZED PUTATIVE METHYLTRANSFERASE"/>
    <property type="match status" value="1"/>
</dbReference>
<sequence length="384" mass="44156">MTGLMTSPTVQSLLEWGSAQGVQINGILPKNIIGRGLGMVATRDIRKGETLVTVPSSIARSVQSTPDWILEPLSHASCQAVLAVSLCLERDPGFTNWKRLFPTWDEVNASHPMRWPRKLVELLPRSTKSVLHDQEKKFWEDWLDVKYKFPGIGRNDFLHAWIIVNSRAFLYNPTAAREGHRDHVALVPVADLFNHHTRGGCSARHEGSQYVVRAVRNYQRGEELHVNYGKHSNDYLLVEYGFVMPDYENFYDITSLDEFICGRFTYQQATYLKTKDAWGHFELDTHGAVYRTKVALRLLTLPEIDWPDYLDGKKEITAEDMVFVNGLLREILGSWQKTLLSKMRTVEYSYIGEEGARDLLRYRLRQLRGLLMSALSRLDRPGWE</sequence>
<proteinExistence type="predicted"/>
<accession>A0A8K0WLS0</accession>
<dbReference type="InterPro" id="IPR046341">
    <property type="entry name" value="SET_dom_sf"/>
</dbReference>
<organism evidence="2 3">
    <name type="scientific">Stachybotrys elegans</name>
    <dbReference type="NCBI Taxonomy" id="80388"/>
    <lineage>
        <taxon>Eukaryota</taxon>
        <taxon>Fungi</taxon>
        <taxon>Dikarya</taxon>
        <taxon>Ascomycota</taxon>
        <taxon>Pezizomycotina</taxon>
        <taxon>Sordariomycetes</taxon>
        <taxon>Hypocreomycetidae</taxon>
        <taxon>Hypocreales</taxon>
        <taxon>Stachybotryaceae</taxon>
        <taxon>Stachybotrys</taxon>
    </lineage>
</organism>
<evidence type="ECO:0000313" key="3">
    <source>
        <dbReference type="Proteomes" id="UP000813444"/>
    </source>
</evidence>
<protein>
    <recommendedName>
        <fullName evidence="1">SET domain-containing protein</fullName>
    </recommendedName>
</protein>
<dbReference type="Proteomes" id="UP000813444">
    <property type="component" value="Unassembled WGS sequence"/>
</dbReference>
<dbReference type="EMBL" id="JAGPNK010000015">
    <property type="protein sequence ID" value="KAH7308466.1"/>
    <property type="molecule type" value="Genomic_DNA"/>
</dbReference>
<feature type="domain" description="SET" evidence="1">
    <location>
        <begin position="20"/>
        <end position="229"/>
    </location>
</feature>
<keyword evidence="3" id="KW-1185">Reference proteome</keyword>
<dbReference type="Gene3D" id="3.90.1410.10">
    <property type="entry name" value="set domain protein methyltransferase, domain 1"/>
    <property type="match status" value="1"/>
</dbReference>
<dbReference type="OrthoDB" id="441812at2759"/>
<name>A0A8K0WLS0_9HYPO</name>
<dbReference type="InterPro" id="IPR001214">
    <property type="entry name" value="SET_dom"/>
</dbReference>
<dbReference type="Pfam" id="PF00856">
    <property type="entry name" value="SET"/>
    <property type="match status" value="1"/>
</dbReference>
<dbReference type="InterPro" id="IPR050600">
    <property type="entry name" value="SETD3_SETD6_MTase"/>
</dbReference>
<dbReference type="SUPFAM" id="SSF82199">
    <property type="entry name" value="SET domain"/>
    <property type="match status" value="1"/>
</dbReference>
<evidence type="ECO:0000259" key="1">
    <source>
        <dbReference type="PROSITE" id="PS50280"/>
    </source>
</evidence>
<dbReference type="GO" id="GO:0016279">
    <property type="term" value="F:protein-lysine N-methyltransferase activity"/>
    <property type="evidence" value="ECO:0007669"/>
    <property type="project" value="TreeGrafter"/>
</dbReference>
<comment type="caution">
    <text evidence="2">The sequence shown here is derived from an EMBL/GenBank/DDBJ whole genome shotgun (WGS) entry which is preliminary data.</text>
</comment>
<dbReference type="PANTHER" id="PTHR13271:SF137">
    <property type="entry name" value="SET DOMAIN-CONTAINING PROTEIN"/>
    <property type="match status" value="1"/>
</dbReference>
<dbReference type="AlphaFoldDB" id="A0A8K0WLS0"/>
<reference evidence="2" key="1">
    <citation type="journal article" date="2021" name="Nat. Commun.">
        <title>Genetic determinants of endophytism in the Arabidopsis root mycobiome.</title>
        <authorList>
            <person name="Mesny F."/>
            <person name="Miyauchi S."/>
            <person name="Thiergart T."/>
            <person name="Pickel B."/>
            <person name="Atanasova L."/>
            <person name="Karlsson M."/>
            <person name="Huettel B."/>
            <person name="Barry K.W."/>
            <person name="Haridas S."/>
            <person name="Chen C."/>
            <person name="Bauer D."/>
            <person name="Andreopoulos W."/>
            <person name="Pangilinan J."/>
            <person name="LaButti K."/>
            <person name="Riley R."/>
            <person name="Lipzen A."/>
            <person name="Clum A."/>
            <person name="Drula E."/>
            <person name="Henrissat B."/>
            <person name="Kohler A."/>
            <person name="Grigoriev I.V."/>
            <person name="Martin F.M."/>
            <person name="Hacquard S."/>
        </authorList>
    </citation>
    <scope>NUCLEOTIDE SEQUENCE</scope>
    <source>
        <strain evidence="2">MPI-CAGE-CH-0235</strain>
    </source>
</reference>
<gene>
    <name evidence="2" type="ORF">B0I35DRAFT_413119</name>
</gene>
<evidence type="ECO:0000313" key="2">
    <source>
        <dbReference type="EMBL" id="KAH7308466.1"/>
    </source>
</evidence>
<dbReference type="PROSITE" id="PS50280">
    <property type="entry name" value="SET"/>
    <property type="match status" value="1"/>
</dbReference>